<evidence type="ECO:0000256" key="5">
    <source>
        <dbReference type="SAM" id="MobiDB-lite"/>
    </source>
</evidence>
<feature type="domain" description="HTH araC/xylS-type" evidence="6">
    <location>
        <begin position="195"/>
        <end position="299"/>
    </location>
</feature>
<accession>A0A0P7Z5T1</accession>
<dbReference type="SUPFAM" id="SSF46689">
    <property type="entry name" value="Homeodomain-like"/>
    <property type="match status" value="1"/>
</dbReference>
<dbReference type="Gene3D" id="1.10.10.60">
    <property type="entry name" value="Homeodomain-like"/>
    <property type="match status" value="1"/>
</dbReference>
<dbReference type="OrthoDB" id="6003540at2"/>
<dbReference type="SMART" id="SM00342">
    <property type="entry name" value="HTH_ARAC"/>
    <property type="match status" value="1"/>
</dbReference>
<evidence type="ECO:0000313" key="8">
    <source>
        <dbReference type="Proteomes" id="UP000050416"/>
    </source>
</evidence>
<organism evidence="7 8">
    <name type="scientific">Marinobacter excellens HL-55</name>
    <dbReference type="NCBI Taxonomy" id="1305731"/>
    <lineage>
        <taxon>Bacteria</taxon>
        <taxon>Pseudomonadati</taxon>
        <taxon>Pseudomonadota</taxon>
        <taxon>Gammaproteobacteria</taxon>
        <taxon>Pseudomonadales</taxon>
        <taxon>Marinobacteraceae</taxon>
        <taxon>Marinobacter</taxon>
    </lineage>
</organism>
<reference evidence="7 8" key="1">
    <citation type="submission" date="2015-09" db="EMBL/GenBank/DDBJ databases">
        <title>Identification and resolution of microdiversity through metagenomic sequencing of parallel consortia.</title>
        <authorList>
            <person name="Nelson W.C."/>
            <person name="Romine M.F."/>
            <person name="Lindemann S.R."/>
        </authorList>
    </citation>
    <scope>NUCLEOTIDE SEQUENCE [LARGE SCALE GENOMIC DNA]</scope>
    <source>
        <strain evidence="7">HL-55</strain>
    </source>
</reference>
<keyword evidence="2 7" id="KW-0238">DNA-binding</keyword>
<evidence type="ECO:0000256" key="3">
    <source>
        <dbReference type="ARBA" id="ARBA00023163"/>
    </source>
</evidence>
<sequence length="329" mass="36793">MRNLNANPELEAYLRLNRAGCGEWLAAIRELLACPGEACQLARPQAVAGSMSALEVEAGAVCVLDVAQDMSFDRWLLPRTLLVAVVKGQVRLQDGCRLTAFPLAILPAGTRFSLQAGEGSRLVLVYPIAASVPAWHPPGLEAALAGHVQRFLVKSDYFQDHQDARLETAALFDRLNQQLASGLARVPEELPVLDRRLVRVIEKMRGEPDWVFNLPELAQHSGASERNLYYLMKRETGLTPYRFYQRCRLIRVRRRLVDCQCDVPHISWYAADAGFSHLGRFAALYREHFGELPSETVQWRRQLQDQPPALTALSSLPSSPASSLISEPW</sequence>
<name>A0A0P7Z5T1_9GAMM</name>
<evidence type="ECO:0000259" key="6">
    <source>
        <dbReference type="PROSITE" id="PS01124"/>
    </source>
</evidence>
<dbReference type="PANTHER" id="PTHR46796">
    <property type="entry name" value="HTH-TYPE TRANSCRIPTIONAL ACTIVATOR RHAS-RELATED"/>
    <property type="match status" value="1"/>
</dbReference>
<dbReference type="AlphaFoldDB" id="A0A0P7Z5T1"/>
<dbReference type="InterPro" id="IPR009057">
    <property type="entry name" value="Homeodomain-like_sf"/>
</dbReference>
<keyword evidence="3" id="KW-0804">Transcription</keyword>
<evidence type="ECO:0000313" key="7">
    <source>
        <dbReference type="EMBL" id="KPQ29865.1"/>
    </source>
</evidence>
<dbReference type="GO" id="GO:0003700">
    <property type="term" value="F:DNA-binding transcription factor activity"/>
    <property type="evidence" value="ECO:0007669"/>
    <property type="project" value="InterPro"/>
</dbReference>
<dbReference type="EMBL" id="LJZQ01000004">
    <property type="protein sequence ID" value="KPQ29865.1"/>
    <property type="molecule type" value="Genomic_DNA"/>
</dbReference>
<proteinExistence type="predicted"/>
<dbReference type="InterPro" id="IPR018060">
    <property type="entry name" value="HTH_AraC"/>
</dbReference>
<feature type="region of interest" description="Disordered" evidence="5">
    <location>
        <begin position="310"/>
        <end position="329"/>
    </location>
</feature>
<dbReference type="Pfam" id="PF12833">
    <property type="entry name" value="HTH_18"/>
    <property type="match status" value="1"/>
</dbReference>
<dbReference type="PROSITE" id="PS01124">
    <property type="entry name" value="HTH_ARAC_FAMILY_2"/>
    <property type="match status" value="1"/>
</dbReference>
<gene>
    <name evidence="7" type="ORF">HLUCCX14_04350</name>
</gene>
<dbReference type="GO" id="GO:0043565">
    <property type="term" value="F:sequence-specific DNA binding"/>
    <property type="evidence" value="ECO:0007669"/>
    <property type="project" value="InterPro"/>
</dbReference>
<comment type="caution">
    <text evidence="7">The sequence shown here is derived from an EMBL/GenBank/DDBJ whole genome shotgun (WGS) entry which is preliminary data.</text>
</comment>
<evidence type="ECO:0000256" key="2">
    <source>
        <dbReference type="ARBA" id="ARBA00023125"/>
    </source>
</evidence>
<comment type="function">
    <text evidence="4">Regulatory protein of the TOL plasmid xyl operons. XylS activates the xylXYZLTEGFJQKIH operon required for the degradation of toluene, m-xylene and p-xylene.</text>
</comment>
<keyword evidence="1" id="KW-0805">Transcription regulation</keyword>
<dbReference type="STRING" id="1305731.GCA_000934705_03456"/>
<protein>
    <submittedName>
        <fullName evidence="7">Transcriptional regulator containing an amidase domain and an AraC-type DNA-binding HTH domain</fullName>
    </submittedName>
</protein>
<dbReference type="InterPro" id="IPR050204">
    <property type="entry name" value="AraC_XylS_family_regulators"/>
</dbReference>
<evidence type="ECO:0000256" key="1">
    <source>
        <dbReference type="ARBA" id="ARBA00023015"/>
    </source>
</evidence>
<dbReference type="Proteomes" id="UP000050416">
    <property type="component" value="Unassembled WGS sequence"/>
</dbReference>
<evidence type="ECO:0000256" key="4">
    <source>
        <dbReference type="ARBA" id="ARBA00037345"/>
    </source>
</evidence>